<feature type="non-terminal residue" evidence="2">
    <location>
        <position position="99"/>
    </location>
</feature>
<reference evidence="2" key="1">
    <citation type="submission" date="2020-05" db="EMBL/GenBank/DDBJ databases">
        <title>WGS assembly of Panicum virgatum.</title>
        <authorList>
            <person name="Lovell J.T."/>
            <person name="Jenkins J."/>
            <person name="Shu S."/>
            <person name="Juenger T.E."/>
            <person name="Schmutz J."/>
        </authorList>
    </citation>
    <scope>NUCLEOTIDE SEQUENCE</scope>
    <source>
        <strain evidence="2">AP13</strain>
    </source>
</reference>
<proteinExistence type="predicted"/>
<name>A0A8T0TMD7_PANVG</name>
<keyword evidence="3" id="KW-1185">Reference proteome</keyword>
<dbReference type="AlphaFoldDB" id="A0A8T0TMD7"/>
<protein>
    <submittedName>
        <fullName evidence="2">Uncharacterized protein</fullName>
    </submittedName>
</protein>
<dbReference type="Proteomes" id="UP000823388">
    <property type="component" value="Chromosome 4K"/>
</dbReference>
<comment type="caution">
    <text evidence="2">The sequence shown here is derived from an EMBL/GenBank/DDBJ whole genome shotgun (WGS) entry which is preliminary data.</text>
</comment>
<gene>
    <name evidence="2" type="ORF">PVAP13_4KG180966</name>
</gene>
<accession>A0A8T0TMD7</accession>
<feature type="region of interest" description="Disordered" evidence="1">
    <location>
        <begin position="80"/>
        <end position="99"/>
    </location>
</feature>
<feature type="compositionally biased region" description="Basic residues" evidence="1">
    <location>
        <begin position="84"/>
        <end position="93"/>
    </location>
</feature>
<evidence type="ECO:0000313" key="3">
    <source>
        <dbReference type="Proteomes" id="UP000823388"/>
    </source>
</evidence>
<dbReference type="EMBL" id="CM029043">
    <property type="protein sequence ID" value="KAG2610173.1"/>
    <property type="molecule type" value="Genomic_DNA"/>
</dbReference>
<evidence type="ECO:0000313" key="2">
    <source>
        <dbReference type="EMBL" id="KAG2610173.1"/>
    </source>
</evidence>
<evidence type="ECO:0000256" key="1">
    <source>
        <dbReference type="SAM" id="MobiDB-lite"/>
    </source>
</evidence>
<sequence>GHVQRICIPHRFVASFEKKNPHASDDPCVVSPDDGEVPFSQAQSTRVAAAVQFIAPNRRRRRIPRGESARGRFVRQIQVGRRMEAHRRARMQRRQPLAV</sequence>
<feature type="non-terminal residue" evidence="2">
    <location>
        <position position="1"/>
    </location>
</feature>
<organism evidence="2 3">
    <name type="scientific">Panicum virgatum</name>
    <name type="common">Blackwell switchgrass</name>
    <dbReference type="NCBI Taxonomy" id="38727"/>
    <lineage>
        <taxon>Eukaryota</taxon>
        <taxon>Viridiplantae</taxon>
        <taxon>Streptophyta</taxon>
        <taxon>Embryophyta</taxon>
        <taxon>Tracheophyta</taxon>
        <taxon>Spermatophyta</taxon>
        <taxon>Magnoliopsida</taxon>
        <taxon>Liliopsida</taxon>
        <taxon>Poales</taxon>
        <taxon>Poaceae</taxon>
        <taxon>PACMAD clade</taxon>
        <taxon>Panicoideae</taxon>
        <taxon>Panicodae</taxon>
        <taxon>Paniceae</taxon>
        <taxon>Panicinae</taxon>
        <taxon>Panicum</taxon>
        <taxon>Panicum sect. Hiantes</taxon>
    </lineage>
</organism>